<dbReference type="Proteomes" id="UP000011087">
    <property type="component" value="Unassembled WGS sequence"/>
</dbReference>
<reference evidence="2 4" key="1">
    <citation type="journal article" date="2012" name="Nature">
        <title>Algal genomes reveal evolutionary mosaicism and the fate of nucleomorphs.</title>
        <authorList>
            <consortium name="DOE Joint Genome Institute"/>
            <person name="Curtis B.A."/>
            <person name="Tanifuji G."/>
            <person name="Burki F."/>
            <person name="Gruber A."/>
            <person name="Irimia M."/>
            <person name="Maruyama S."/>
            <person name="Arias M.C."/>
            <person name="Ball S.G."/>
            <person name="Gile G.H."/>
            <person name="Hirakawa Y."/>
            <person name="Hopkins J.F."/>
            <person name="Kuo A."/>
            <person name="Rensing S.A."/>
            <person name="Schmutz J."/>
            <person name="Symeonidi A."/>
            <person name="Elias M."/>
            <person name="Eveleigh R.J."/>
            <person name="Herman E.K."/>
            <person name="Klute M.J."/>
            <person name="Nakayama T."/>
            <person name="Obornik M."/>
            <person name="Reyes-Prieto A."/>
            <person name="Armbrust E.V."/>
            <person name="Aves S.J."/>
            <person name="Beiko R.G."/>
            <person name="Coutinho P."/>
            <person name="Dacks J.B."/>
            <person name="Durnford D.G."/>
            <person name="Fast N.M."/>
            <person name="Green B.R."/>
            <person name="Grisdale C.J."/>
            <person name="Hempel F."/>
            <person name="Henrissat B."/>
            <person name="Hoppner M.P."/>
            <person name="Ishida K."/>
            <person name="Kim E."/>
            <person name="Koreny L."/>
            <person name="Kroth P.G."/>
            <person name="Liu Y."/>
            <person name="Malik S.B."/>
            <person name="Maier U.G."/>
            <person name="McRose D."/>
            <person name="Mock T."/>
            <person name="Neilson J.A."/>
            <person name="Onodera N.T."/>
            <person name="Poole A.M."/>
            <person name="Pritham E.J."/>
            <person name="Richards T.A."/>
            <person name="Rocap G."/>
            <person name="Roy S.W."/>
            <person name="Sarai C."/>
            <person name="Schaack S."/>
            <person name="Shirato S."/>
            <person name="Slamovits C.H."/>
            <person name="Spencer D.F."/>
            <person name="Suzuki S."/>
            <person name="Worden A.Z."/>
            <person name="Zauner S."/>
            <person name="Barry K."/>
            <person name="Bell C."/>
            <person name="Bharti A.K."/>
            <person name="Crow J.A."/>
            <person name="Grimwood J."/>
            <person name="Kramer R."/>
            <person name="Lindquist E."/>
            <person name="Lucas S."/>
            <person name="Salamov A."/>
            <person name="McFadden G.I."/>
            <person name="Lane C.E."/>
            <person name="Keeling P.J."/>
            <person name="Gray M.W."/>
            <person name="Grigoriev I.V."/>
            <person name="Archibald J.M."/>
        </authorList>
    </citation>
    <scope>NUCLEOTIDE SEQUENCE</scope>
    <source>
        <strain evidence="2 4">CCMP2712</strain>
    </source>
</reference>
<keyword evidence="4" id="KW-1185">Reference proteome</keyword>
<dbReference type="Gene3D" id="3.90.1720.10">
    <property type="entry name" value="endopeptidase domain like (from Nostoc punctiforme)"/>
    <property type="match status" value="1"/>
</dbReference>
<dbReference type="AlphaFoldDB" id="L1JM39"/>
<dbReference type="STRING" id="905079.L1JM39"/>
<dbReference type="OrthoDB" id="1847654at2759"/>
<keyword evidence="1" id="KW-0732">Signal</keyword>
<dbReference type="EnsemblProtists" id="EKX49472">
    <property type="protein sequence ID" value="EKX49472"/>
    <property type="gene ID" value="GUITHDRAFT_136132"/>
</dbReference>
<evidence type="ECO:0000256" key="1">
    <source>
        <dbReference type="SAM" id="SignalP"/>
    </source>
</evidence>
<organism evidence="2">
    <name type="scientific">Guillardia theta (strain CCMP2712)</name>
    <name type="common">Cryptophyte</name>
    <dbReference type="NCBI Taxonomy" id="905079"/>
    <lineage>
        <taxon>Eukaryota</taxon>
        <taxon>Cryptophyceae</taxon>
        <taxon>Pyrenomonadales</taxon>
        <taxon>Geminigeraceae</taxon>
        <taxon>Guillardia</taxon>
    </lineage>
</organism>
<dbReference type="HOGENOM" id="CLU_699169_0_0_1"/>
<evidence type="ECO:0000313" key="4">
    <source>
        <dbReference type="Proteomes" id="UP000011087"/>
    </source>
</evidence>
<dbReference type="EMBL" id="JH992982">
    <property type="protein sequence ID" value="EKX49472.1"/>
    <property type="molecule type" value="Genomic_DNA"/>
</dbReference>
<dbReference type="KEGG" id="gtt:GUITHDRAFT_136132"/>
<sequence>MSRLLLAVAMAGWVGGGLGMRREEAIEREEMVIQAVRPGREESLQDMKAKVYMKMQGMARAKSAVMAREAKKPRREHGLSSALESMELLMKKFVDDRDSFRRDSFSKGTWTKRHKGRDRHHETLPGPEWSFVPEYIGSLRPGGGGIHWTGNCFNETSSEVNMDPLHNVKVTVEMHSPVAIFCEDAYFIATPFRYDLVDFLLHGKYEINWGKMEGEELEDMTANGVRIFRLPQSVARTIVDTWETLQLFLGALTGGPGVPRSVADKNLNFLSKYANYQMRPTASLATVDPSRMRSGDMIGVVRLDGLDPLIMWGTGSHLGHTAILMRGGNGSLYVCESQSKSNYWPKDSIQRTEWSQWVEWAKKASYNVVWMPLRDDVREKFDEASAMKEFEQLEV</sequence>
<dbReference type="PaxDb" id="55529-EKX49472"/>
<reference evidence="4" key="2">
    <citation type="submission" date="2012-11" db="EMBL/GenBank/DDBJ databases">
        <authorList>
            <person name="Kuo A."/>
            <person name="Curtis B.A."/>
            <person name="Tanifuji G."/>
            <person name="Burki F."/>
            <person name="Gruber A."/>
            <person name="Irimia M."/>
            <person name="Maruyama S."/>
            <person name="Arias M.C."/>
            <person name="Ball S.G."/>
            <person name="Gile G.H."/>
            <person name="Hirakawa Y."/>
            <person name="Hopkins J.F."/>
            <person name="Rensing S.A."/>
            <person name="Schmutz J."/>
            <person name="Symeonidi A."/>
            <person name="Elias M."/>
            <person name="Eveleigh R.J."/>
            <person name="Herman E.K."/>
            <person name="Klute M.J."/>
            <person name="Nakayama T."/>
            <person name="Obornik M."/>
            <person name="Reyes-Prieto A."/>
            <person name="Armbrust E.V."/>
            <person name="Aves S.J."/>
            <person name="Beiko R.G."/>
            <person name="Coutinho P."/>
            <person name="Dacks J.B."/>
            <person name="Durnford D.G."/>
            <person name="Fast N.M."/>
            <person name="Green B.R."/>
            <person name="Grisdale C."/>
            <person name="Hempe F."/>
            <person name="Henrissat B."/>
            <person name="Hoppner M.P."/>
            <person name="Ishida K.-I."/>
            <person name="Kim E."/>
            <person name="Koreny L."/>
            <person name="Kroth P.G."/>
            <person name="Liu Y."/>
            <person name="Malik S.-B."/>
            <person name="Maier U.G."/>
            <person name="McRose D."/>
            <person name="Mock T."/>
            <person name="Neilson J.A."/>
            <person name="Onodera N.T."/>
            <person name="Poole A.M."/>
            <person name="Pritham E.J."/>
            <person name="Richards T.A."/>
            <person name="Rocap G."/>
            <person name="Roy S.W."/>
            <person name="Sarai C."/>
            <person name="Schaack S."/>
            <person name="Shirato S."/>
            <person name="Slamovits C.H."/>
            <person name="Spencer D.F."/>
            <person name="Suzuki S."/>
            <person name="Worden A.Z."/>
            <person name="Zauner S."/>
            <person name="Barry K."/>
            <person name="Bell C."/>
            <person name="Bharti A.K."/>
            <person name="Crow J.A."/>
            <person name="Grimwood J."/>
            <person name="Kramer R."/>
            <person name="Lindquist E."/>
            <person name="Lucas S."/>
            <person name="Salamov A."/>
            <person name="McFadden G.I."/>
            <person name="Lane C.E."/>
            <person name="Keeling P.J."/>
            <person name="Gray M.W."/>
            <person name="Grigoriev I.V."/>
            <person name="Archibald J.M."/>
        </authorList>
    </citation>
    <scope>NUCLEOTIDE SEQUENCE</scope>
    <source>
        <strain evidence="4">CCMP2712</strain>
    </source>
</reference>
<evidence type="ECO:0000313" key="3">
    <source>
        <dbReference type="EnsemblProtists" id="EKX49472"/>
    </source>
</evidence>
<dbReference type="GeneID" id="17305934"/>
<evidence type="ECO:0000313" key="2">
    <source>
        <dbReference type="EMBL" id="EKX49472.1"/>
    </source>
</evidence>
<name>L1JM39_GUITC</name>
<dbReference type="PANTHER" id="PTHR31354:SF2">
    <property type="entry name" value="OS01G0793500 PROTEIN"/>
    <property type="match status" value="1"/>
</dbReference>
<evidence type="ECO:0008006" key="5">
    <source>
        <dbReference type="Google" id="ProtNLM"/>
    </source>
</evidence>
<accession>L1JM39</accession>
<proteinExistence type="predicted"/>
<dbReference type="PANTHER" id="PTHR31354">
    <property type="entry name" value="OS01G0793500 PROTEIN"/>
    <property type="match status" value="1"/>
</dbReference>
<feature type="chain" id="PRO_5008771633" description="NlpC/P60 domain-containing protein" evidence="1">
    <location>
        <begin position="20"/>
        <end position="395"/>
    </location>
</feature>
<protein>
    <recommendedName>
        <fullName evidence="5">NlpC/P60 domain-containing protein</fullName>
    </recommendedName>
</protein>
<reference evidence="3" key="3">
    <citation type="submission" date="2016-03" db="UniProtKB">
        <authorList>
            <consortium name="EnsemblProtists"/>
        </authorList>
    </citation>
    <scope>IDENTIFICATION</scope>
</reference>
<dbReference type="RefSeq" id="XP_005836452.1">
    <property type="nucleotide sequence ID" value="XM_005836395.1"/>
</dbReference>
<gene>
    <name evidence="2" type="ORF">GUITHDRAFT_136132</name>
</gene>
<feature type="signal peptide" evidence="1">
    <location>
        <begin position="1"/>
        <end position="19"/>
    </location>
</feature>
<dbReference type="eggNOG" id="ENOG502QPWP">
    <property type="taxonomic scope" value="Eukaryota"/>
</dbReference>